<dbReference type="PROSITE" id="PS51757">
    <property type="entry name" value="TH1"/>
    <property type="match status" value="1"/>
</dbReference>
<dbReference type="GO" id="GO:0000146">
    <property type="term" value="F:microfilament motor activity"/>
    <property type="evidence" value="ECO:0007669"/>
    <property type="project" value="TreeGrafter"/>
</dbReference>
<accession>A0A0N5AE01</accession>
<dbReference type="PANTHER" id="PTHR13140">
    <property type="entry name" value="MYOSIN"/>
    <property type="match status" value="1"/>
</dbReference>
<dbReference type="Gene3D" id="1.20.120.720">
    <property type="entry name" value="Myosin VI head, motor domain, U50 subdomain"/>
    <property type="match status" value="1"/>
</dbReference>
<dbReference type="GO" id="GO:0005886">
    <property type="term" value="C:plasma membrane"/>
    <property type="evidence" value="ECO:0007669"/>
    <property type="project" value="TreeGrafter"/>
</dbReference>
<keyword evidence="3 7" id="KW-0067">ATP-binding</keyword>
<dbReference type="GO" id="GO:0051015">
    <property type="term" value="F:actin filament binding"/>
    <property type="evidence" value="ECO:0007669"/>
    <property type="project" value="TreeGrafter"/>
</dbReference>
<evidence type="ECO:0000259" key="9">
    <source>
        <dbReference type="PROSITE" id="PS51757"/>
    </source>
</evidence>
<reference evidence="11" key="1">
    <citation type="submission" date="2017-02" db="UniProtKB">
        <authorList>
            <consortium name="WormBaseParasite"/>
        </authorList>
    </citation>
    <scope>IDENTIFICATION</scope>
</reference>
<keyword evidence="6 7" id="KW-0009">Actin-binding</keyword>
<protein>
    <submittedName>
        <fullName evidence="11">Myosin motor domain-containing protein</fullName>
    </submittedName>
</protein>
<keyword evidence="10" id="KW-1185">Reference proteome</keyword>
<keyword evidence="4 7" id="KW-0518">Myosin</keyword>
<dbReference type="SUPFAM" id="SSF52540">
    <property type="entry name" value="P-loop containing nucleoside triphosphate hydrolases"/>
    <property type="match status" value="1"/>
</dbReference>
<dbReference type="FunFam" id="1.20.58.530:FF:000004">
    <property type="entry name" value="Unconventional myosin ID"/>
    <property type="match status" value="1"/>
</dbReference>
<dbReference type="InterPro" id="IPR001609">
    <property type="entry name" value="Myosin_head_motor_dom-like"/>
</dbReference>
<dbReference type="InterPro" id="IPR036072">
    <property type="entry name" value="MYSc_Myo1"/>
</dbReference>
<evidence type="ECO:0000256" key="2">
    <source>
        <dbReference type="ARBA" id="ARBA00022741"/>
    </source>
</evidence>
<organism evidence="10 11">
    <name type="scientific">Syphacia muris</name>
    <dbReference type="NCBI Taxonomy" id="451379"/>
    <lineage>
        <taxon>Eukaryota</taxon>
        <taxon>Metazoa</taxon>
        <taxon>Ecdysozoa</taxon>
        <taxon>Nematoda</taxon>
        <taxon>Chromadorea</taxon>
        <taxon>Rhabditida</taxon>
        <taxon>Spirurina</taxon>
        <taxon>Oxyuridomorpha</taxon>
        <taxon>Oxyuroidea</taxon>
        <taxon>Oxyuridae</taxon>
        <taxon>Syphacia</taxon>
    </lineage>
</organism>
<dbReference type="Gene3D" id="1.20.5.4820">
    <property type="match status" value="1"/>
</dbReference>
<dbReference type="GO" id="GO:0005546">
    <property type="term" value="F:phosphatidylinositol-4,5-bisphosphate binding"/>
    <property type="evidence" value="ECO:0007669"/>
    <property type="project" value="UniProtKB-ARBA"/>
</dbReference>
<dbReference type="PROSITE" id="PS50096">
    <property type="entry name" value="IQ"/>
    <property type="match status" value="1"/>
</dbReference>
<feature type="domain" description="TH1" evidence="9">
    <location>
        <begin position="834"/>
        <end position="1027"/>
    </location>
</feature>
<dbReference type="PROSITE" id="PS51456">
    <property type="entry name" value="MYOSIN_MOTOR"/>
    <property type="match status" value="1"/>
</dbReference>
<evidence type="ECO:0000256" key="4">
    <source>
        <dbReference type="ARBA" id="ARBA00023123"/>
    </source>
</evidence>
<keyword evidence="2 7" id="KW-0547">Nucleotide-binding</keyword>
<evidence type="ECO:0000313" key="10">
    <source>
        <dbReference type="Proteomes" id="UP000046393"/>
    </source>
</evidence>
<dbReference type="AlphaFoldDB" id="A0A0N5AE01"/>
<feature type="domain" description="Myosin motor" evidence="8">
    <location>
        <begin position="10"/>
        <end position="717"/>
    </location>
</feature>
<evidence type="ECO:0000313" key="11">
    <source>
        <dbReference type="WBParaSite" id="SMUV_0000243501-mRNA-1"/>
    </source>
</evidence>
<feature type="region of interest" description="Actin-binding" evidence="7">
    <location>
        <begin position="594"/>
        <end position="616"/>
    </location>
</feature>
<evidence type="ECO:0000259" key="8">
    <source>
        <dbReference type="PROSITE" id="PS51456"/>
    </source>
</evidence>
<dbReference type="GO" id="GO:0005902">
    <property type="term" value="C:microvillus"/>
    <property type="evidence" value="ECO:0007669"/>
    <property type="project" value="TreeGrafter"/>
</dbReference>
<dbReference type="GO" id="GO:0016459">
    <property type="term" value="C:myosin complex"/>
    <property type="evidence" value="ECO:0007669"/>
    <property type="project" value="UniProtKB-KW"/>
</dbReference>
<evidence type="ECO:0000256" key="5">
    <source>
        <dbReference type="ARBA" id="ARBA00023175"/>
    </source>
</evidence>
<dbReference type="InterPro" id="IPR010926">
    <property type="entry name" value="Myosin_TH1"/>
</dbReference>
<dbReference type="PANTHER" id="PTHR13140:SF713">
    <property type="entry name" value="UNCONVENTIONAL MYOSIN ID"/>
    <property type="match status" value="1"/>
</dbReference>
<dbReference type="Proteomes" id="UP000046393">
    <property type="component" value="Unplaced"/>
</dbReference>
<dbReference type="WBParaSite" id="SMUV_0000243501-mRNA-1">
    <property type="protein sequence ID" value="SMUV_0000243501-mRNA-1"/>
    <property type="gene ID" value="SMUV_0000243501"/>
</dbReference>
<dbReference type="GO" id="GO:0005524">
    <property type="term" value="F:ATP binding"/>
    <property type="evidence" value="ECO:0007669"/>
    <property type="project" value="UniProtKB-UniRule"/>
</dbReference>
<keyword evidence="5 7" id="KW-0505">Motor protein</keyword>
<dbReference type="Gene3D" id="3.40.850.10">
    <property type="entry name" value="Kinesin motor domain"/>
    <property type="match status" value="1"/>
</dbReference>
<dbReference type="SMART" id="SM00242">
    <property type="entry name" value="MYSc"/>
    <property type="match status" value="1"/>
</dbReference>
<dbReference type="GO" id="GO:0005737">
    <property type="term" value="C:cytoplasm"/>
    <property type="evidence" value="ECO:0007669"/>
    <property type="project" value="TreeGrafter"/>
</dbReference>
<dbReference type="GO" id="GO:0007015">
    <property type="term" value="P:actin filament organization"/>
    <property type="evidence" value="ECO:0007669"/>
    <property type="project" value="TreeGrafter"/>
</dbReference>
<dbReference type="GO" id="GO:0030048">
    <property type="term" value="P:actin filament-based movement"/>
    <property type="evidence" value="ECO:0007669"/>
    <property type="project" value="TreeGrafter"/>
</dbReference>
<dbReference type="GO" id="GO:0006897">
    <property type="term" value="P:endocytosis"/>
    <property type="evidence" value="ECO:0007669"/>
    <property type="project" value="TreeGrafter"/>
</dbReference>
<comment type="similarity">
    <text evidence="1 7">Belongs to the TRAFAC class myosin-kinesin ATPase superfamily. Myosin family.</text>
</comment>
<evidence type="ECO:0000256" key="6">
    <source>
        <dbReference type="ARBA" id="ARBA00023203"/>
    </source>
</evidence>
<dbReference type="GO" id="GO:0007368">
    <property type="term" value="P:determination of left/right symmetry"/>
    <property type="evidence" value="ECO:0007669"/>
    <property type="project" value="UniProtKB-ARBA"/>
</dbReference>
<dbReference type="PRINTS" id="PR00193">
    <property type="entry name" value="MYOSINHEAVY"/>
</dbReference>
<proteinExistence type="inferred from homology"/>
<dbReference type="STRING" id="451379.A0A0N5AE01"/>
<dbReference type="FunFam" id="1.10.10.820:FF:000001">
    <property type="entry name" value="Myosin heavy chain"/>
    <property type="match status" value="1"/>
</dbReference>
<evidence type="ECO:0000256" key="1">
    <source>
        <dbReference type="ARBA" id="ARBA00008314"/>
    </source>
</evidence>
<name>A0A0N5AE01_9BILA</name>
<dbReference type="Pfam" id="PF00063">
    <property type="entry name" value="Myosin_head"/>
    <property type="match status" value="1"/>
</dbReference>
<dbReference type="InterPro" id="IPR027417">
    <property type="entry name" value="P-loop_NTPase"/>
</dbReference>
<dbReference type="Pfam" id="PF06017">
    <property type="entry name" value="Myosin_TH1"/>
    <property type="match status" value="1"/>
</dbReference>
<dbReference type="InterPro" id="IPR036961">
    <property type="entry name" value="Kinesin_motor_dom_sf"/>
</dbReference>
<evidence type="ECO:0000256" key="7">
    <source>
        <dbReference type="PROSITE-ProRule" id="PRU00782"/>
    </source>
</evidence>
<evidence type="ECO:0000256" key="3">
    <source>
        <dbReference type="ARBA" id="ARBA00022840"/>
    </source>
</evidence>
<sequence>MEPTHDPKEYGVEDLVLLERIEQQAICENLKLRFSKSRIYTYIGEVLIAVNPYRKLPIYDAKTIDSYKGRETYERPPHVFAIADAAYTSIKRYGVDTCIVISGESGSGKTETSKVIMRYLAAITSSSQKREIEKVKDIILRSTCILEALGCAKTNRNDNSSRFGKYMHVNFNFSGDPIGGHISNYLLEKMEVCMSYYFVNNLIYALQSRVVRQQNGERNFHAFYQLLAGMDKKKLQEFSLSRDPKQYFYLNQGKSEKVNSIDDAKDFEEVQKSLKSIATFNEKTIAQLWQILASVLVLGNMEFAEVDGNADVSVVKNKDILKVGAKLFEVTEKQLQSALCEQVVAARGDIVSKRHNVSQALYTRDALAKAVYDRLFTWVVRTVNDAIKVDEAFNATKSNVIGVLDIYGFEIFGVNSFEQLCINYCNEKLQQLFIELVLKQEQEEYQREGIEWMQIDYFNNKIICELIDQPKRGILAILDEACYTVGSVDDSIFLEEMNKVLINHNHYTSRELAPTDKTLTFKETFRITHYAGSVTYNVNGFIDKNKDTLFQDLKRLLYNSSNSLLSSLFPDGSKSVSEVNKRPLTAGTIFKNSMSELVDQLASKQPHYIRCIKPNEEKSSVNFDMERVDHQVRYLGLLENVRVRRAGFAYRLTYERFMLRYKLLSKKTWPVPRGGTNQSNTMVILEELGLSSDCVQGKTKIFIRSPQTVFKLEELRALKIPGIVIFLQKMWRGTLARWELKRLKAAWLILNRYRIYRIKLYIKNLLELFKNVKSQPDLGKKIVWPAPPLGLKDFVEKLKSIYSIWRAKLIVARIPPHLKESFKEKVAAFEAFNKKRKNWGYSYSWKGDYLKEKTELMPISLPNCYETGIAELKQRNPFSTVLFSSYVQKFNKHNKSALRALIVTDKFFARLEPKKFKLVKSVIPLEKVVGLSVCSEDNNLVVIQSGNNDFVGCLATSDNISRVGELVGVLGAYFEWKLKKALPVTVTKHPNCTLGGKGRNITVHTSDEDNAITFKKAIGGVDLTCPKAH</sequence>
<dbReference type="Gene3D" id="1.10.10.820">
    <property type="match status" value="1"/>
</dbReference>
<dbReference type="Gene3D" id="1.20.58.530">
    <property type="match status" value="1"/>
</dbReference>
<dbReference type="CDD" id="cd01378">
    <property type="entry name" value="MYSc_Myo1"/>
    <property type="match status" value="1"/>
</dbReference>
<feature type="binding site" evidence="7">
    <location>
        <begin position="103"/>
        <end position="110"/>
    </location>
    <ligand>
        <name>ATP</name>
        <dbReference type="ChEBI" id="CHEBI:30616"/>
    </ligand>
</feature>